<dbReference type="Proteomes" id="UP000001554">
    <property type="component" value="Chromosome 11"/>
</dbReference>
<evidence type="ECO:0000256" key="4">
    <source>
        <dbReference type="ARBA" id="ARBA00023157"/>
    </source>
</evidence>
<dbReference type="InterPro" id="IPR007110">
    <property type="entry name" value="Ig-like_dom"/>
</dbReference>
<dbReference type="InterPro" id="IPR003598">
    <property type="entry name" value="Ig_sub2"/>
</dbReference>
<dbReference type="OMA" id="ISSEWFD"/>
<keyword evidence="5" id="KW-0325">Glycoprotein</keyword>
<dbReference type="InterPro" id="IPR036179">
    <property type="entry name" value="Ig-like_dom_sf"/>
</dbReference>
<name>A0A9J7LYU1_BRAFL</name>
<dbReference type="OrthoDB" id="676979at2759"/>
<gene>
    <name evidence="11" type="primary">LOC118426136</name>
</gene>
<evidence type="ECO:0000259" key="9">
    <source>
        <dbReference type="PROSITE" id="PS50835"/>
    </source>
</evidence>
<proteinExistence type="predicted"/>
<dbReference type="InterPro" id="IPR003591">
    <property type="entry name" value="Leu-rich_rpt_typical-subtyp"/>
</dbReference>
<evidence type="ECO:0000256" key="6">
    <source>
        <dbReference type="SAM" id="MobiDB-lite"/>
    </source>
</evidence>
<dbReference type="KEGG" id="bfo:118426136"/>
<feature type="region of interest" description="Disordered" evidence="6">
    <location>
        <begin position="450"/>
        <end position="470"/>
    </location>
</feature>
<protein>
    <submittedName>
        <fullName evidence="11">Leucine-rich repeat and immunoglobulin-like domain-containing nogo receptor-interacting protein 3</fullName>
    </submittedName>
</protein>
<keyword evidence="2 8" id="KW-0732">Signal</keyword>
<dbReference type="Pfam" id="PF07679">
    <property type="entry name" value="I-set"/>
    <property type="match status" value="1"/>
</dbReference>
<dbReference type="PANTHER" id="PTHR24366:SF96">
    <property type="entry name" value="LEUCINE RICH REPEAT CONTAINING 53"/>
    <property type="match status" value="1"/>
</dbReference>
<dbReference type="PROSITE" id="PS51450">
    <property type="entry name" value="LRR"/>
    <property type="match status" value="1"/>
</dbReference>
<dbReference type="InterPro" id="IPR001611">
    <property type="entry name" value="Leu-rich_rpt"/>
</dbReference>
<feature type="region of interest" description="Disordered" evidence="6">
    <location>
        <begin position="583"/>
        <end position="604"/>
    </location>
</feature>
<evidence type="ECO:0000256" key="1">
    <source>
        <dbReference type="ARBA" id="ARBA00022614"/>
    </source>
</evidence>
<feature type="signal peptide" evidence="8">
    <location>
        <begin position="1"/>
        <end position="23"/>
    </location>
</feature>
<keyword evidence="7" id="KW-0812">Transmembrane</keyword>
<evidence type="ECO:0000256" key="8">
    <source>
        <dbReference type="SAM" id="SignalP"/>
    </source>
</evidence>
<dbReference type="Pfam" id="PF00560">
    <property type="entry name" value="LRR_1"/>
    <property type="match status" value="2"/>
</dbReference>
<dbReference type="RefSeq" id="XP_035691288.1">
    <property type="nucleotide sequence ID" value="XM_035835395.1"/>
</dbReference>
<evidence type="ECO:0000256" key="5">
    <source>
        <dbReference type="ARBA" id="ARBA00023180"/>
    </source>
</evidence>
<keyword evidence="1" id="KW-0433">Leucine-rich repeat</keyword>
<reference evidence="10" key="1">
    <citation type="journal article" date="2020" name="Nat. Ecol. Evol.">
        <title>Deeply conserved synteny resolves early events in vertebrate evolution.</title>
        <authorList>
            <person name="Simakov O."/>
            <person name="Marletaz F."/>
            <person name="Yue J.X."/>
            <person name="O'Connell B."/>
            <person name="Jenkins J."/>
            <person name="Brandt A."/>
            <person name="Calef R."/>
            <person name="Tung C.H."/>
            <person name="Huang T.K."/>
            <person name="Schmutz J."/>
            <person name="Satoh N."/>
            <person name="Yu J.K."/>
            <person name="Putnam N.H."/>
            <person name="Green R.E."/>
            <person name="Rokhsar D.S."/>
        </authorList>
    </citation>
    <scope>NUCLEOTIDE SEQUENCE [LARGE SCALE GENOMIC DNA]</scope>
    <source>
        <strain evidence="10">S238N-H82</strain>
    </source>
</reference>
<dbReference type="SUPFAM" id="SSF52058">
    <property type="entry name" value="L domain-like"/>
    <property type="match status" value="1"/>
</dbReference>
<dbReference type="PANTHER" id="PTHR24366">
    <property type="entry name" value="IG(IMMUNOGLOBULIN) AND LRR(LEUCINE RICH REPEAT) DOMAINS"/>
    <property type="match status" value="1"/>
</dbReference>
<evidence type="ECO:0000313" key="11">
    <source>
        <dbReference type="RefSeq" id="XP_035691288.1"/>
    </source>
</evidence>
<dbReference type="GO" id="GO:0005886">
    <property type="term" value="C:plasma membrane"/>
    <property type="evidence" value="ECO:0000318"/>
    <property type="project" value="GO_Central"/>
</dbReference>
<dbReference type="PROSITE" id="PS50835">
    <property type="entry name" value="IG_LIKE"/>
    <property type="match status" value="1"/>
</dbReference>
<evidence type="ECO:0000256" key="7">
    <source>
        <dbReference type="SAM" id="Phobius"/>
    </source>
</evidence>
<keyword evidence="3" id="KW-0677">Repeat</keyword>
<dbReference type="Gene3D" id="3.80.10.10">
    <property type="entry name" value="Ribonuclease Inhibitor"/>
    <property type="match status" value="3"/>
</dbReference>
<keyword evidence="7" id="KW-1133">Transmembrane helix</keyword>
<dbReference type="InterPro" id="IPR032675">
    <property type="entry name" value="LRR_dom_sf"/>
</dbReference>
<sequence>MTKLFAVVTVILSLSVVDYSTWAFHACTSAGAGLGCACDSFNTVDCSNRGAKDVPDQVPPNTVILRINNNKIQGLVQNQFPGLSSLLSLDLSNNSISYVKQGAFSGLGSLTHLRLANNKLSSVRAGVFDGMPSLDSLTLSNNVVQDIEEGSFVHLPRLTTLDLSNGLLVDIEVGYFTPLANLQRLHLSGNPIQRIRNGSFQGLAQLQDLYLIGTDLIEIWPETFSGAASLQSLYVRDSKLRRIAPGSFFMLPRLSHLDIRNNTLHVIETGTFTNMPNIMSVDLSYNPLSTLKRFAFNLKGLSTLRLCNLSNARLEYVEENALGGEPLCEDFLCDRTLQLDLSNNNLETLPNSFCNLSQTPMFIGEGVVFSLAGNRFSCDCRLRKLASCYPLAGYVRCAAPPVLQYKLLNTISVGNLNCTSPRIDRFVLQQDGRNVTMFCNATGFPEPAISWKTPASQEDTRNREDAGRQMKGRGSLTILDASGEDGGTYGCTATNPGGQDSRIGYLAVFDVPKDSPKTSRLGILPSNLAWGLIGAGIGSFCTILMCTAVLCICRRRIQRSPHERTEPPEGHEMLRICNETPQEEFNECRDGGDDDDDDDNDYEVPHAHASKLRTAFNADDRLYQSLGMPAGVRPVSGGPPQRRPPPPPPHRHNSHSSSHRDYTPLVRGTRSARV</sequence>
<evidence type="ECO:0000256" key="3">
    <source>
        <dbReference type="ARBA" id="ARBA00022737"/>
    </source>
</evidence>
<accession>A0A9J7LYU1</accession>
<organism evidence="10 11">
    <name type="scientific">Branchiostoma floridae</name>
    <name type="common">Florida lancelet</name>
    <name type="synonym">Amphioxus</name>
    <dbReference type="NCBI Taxonomy" id="7739"/>
    <lineage>
        <taxon>Eukaryota</taxon>
        <taxon>Metazoa</taxon>
        <taxon>Chordata</taxon>
        <taxon>Cephalochordata</taxon>
        <taxon>Leptocardii</taxon>
        <taxon>Amphioxiformes</taxon>
        <taxon>Branchiostomatidae</taxon>
        <taxon>Branchiostoma</taxon>
    </lineage>
</organism>
<feature type="compositionally biased region" description="Acidic residues" evidence="6">
    <location>
        <begin position="592"/>
        <end position="602"/>
    </location>
</feature>
<feature type="chain" id="PRO_5039912929" evidence="8">
    <location>
        <begin position="24"/>
        <end position="674"/>
    </location>
</feature>
<dbReference type="SMART" id="SM00409">
    <property type="entry name" value="IG"/>
    <property type="match status" value="1"/>
</dbReference>
<dbReference type="SUPFAM" id="SSF48726">
    <property type="entry name" value="Immunoglobulin"/>
    <property type="match status" value="1"/>
</dbReference>
<dbReference type="GO" id="GO:0038023">
    <property type="term" value="F:signaling receptor activity"/>
    <property type="evidence" value="ECO:0000318"/>
    <property type="project" value="GO_Central"/>
</dbReference>
<keyword evidence="7" id="KW-0472">Membrane</keyword>
<dbReference type="GeneID" id="118426136"/>
<feature type="transmembrane region" description="Helical" evidence="7">
    <location>
        <begin position="528"/>
        <end position="553"/>
    </location>
</feature>
<dbReference type="SMART" id="SM00408">
    <property type="entry name" value="IGc2"/>
    <property type="match status" value="1"/>
</dbReference>
<dbReference type="Pfam" id="PF13855">
    <property type="entry name" value="LRR_8"/>
    <property type="match status" value="2"/>
</dbReference>
<dbReference type="Gene3D" id="2.60.40.10">
    <property type="entry name" value="Immunoglobulins"/>
    <property type="match status" value="1"/>
</dbReference>
<evidence type="ECO:0000256" key="2">
    <source>
        <dbReference type="ARBA" id="ARBA00022729"/>
    </source>
</evidence>
<dbReference type="InterPro" id="IPR013783">
    <property type="entry name" value="Ig-like_fold"/>
</dbReference>
<feature type="domain" description="Ig-like" evidence="9">
    <location>
        <begin position="421"/>
        <end position="495"/>
    </location>
</feature>
<dbReference type="InterPro" id="IPR003599">
    <property type="entry name" value="Ig_sub"/>
</dbReference>
<dbReference type="SMART" id="SM00369">
    <property type="entry name" value="LRR_TYP"/>
    <property type="match status" value="11"/>
</dbReference>
<keyword evidence="10" id="KW-1185">Reference proteome</keyword>
<reference evidence="11" key="2">
    <citation type="submission" date="2025-08" db="UniProtKB">
        <authorList>
            <consortium name="RefSeq"/>
        </authorList>
    </citation>
    <scope>IDENTIFICATION</scope>
    <source>
        <strain evidence="11">S238N-H82</strain>
        <tissue evidence="11">Testes</tissue>
    </source>
</reference>
<dbReference type="InterPro" id="IPR013098">
    <property type="entry name" value="Ig_I-set"/>
</dbReference>
<feature type="region of interest" description="Disordered" evidence="6">
    <location>
        <begin position="623"/>
        <end position="674"/>
    </location>
</feature>
<dbReference type="FunFam" id="3.80.10.10:FF:000770">
    <property type="entry name" value="Uncharacterized protein"/>
    <property type="match status" value="1"/>
</dbReference>
<evidence type="ECO:0000313" key="10">
    <source>
        <dbReference type="Proteomes" id="UP000001554"/>
    </source>
</evidence>
<dbReference type="AlphaFoldDB" id="A0A9J7LYU1"/>
<dbReference type="FunFam" id="3.80.10.10:FF:001399">
    <property type="entry name" value="Uncharacterized protein"/>
    <property type="match status" value="1"/>
</dbReference>
<feature type="compositionally biased region" description="Basic and acidic residues" evidence="6">
    <location>
        <begin position="458"/>
        <end position="468"/>
    </location>
</feature>
<keyword evidence="4" id="KW-1015">Disulfide bond</keyword>